<keyword evidence="1" id="KW-0614">Plasmid</keyword>
<proteinExistence type="predicted"/>
<dbReference type="KEGG" id="vaq:FIV01_14860"/>
<keyword evidence="2" id="KW-1185">Reference proteome</keyword>
<organism evidence="1 2">
    <name type="scientific">Vibrio aquimaris</name>
    <dbReference type="NCBI Taxonomy" id="2587862"/>
    <lineage>
        <taxon>Bacteria</taxon>
        <taxon>Pseudomonadati</taxon>
        <taxon>Pseudomonadota</taxon>
        <taxon>Gammaproteobacteria</taxon>
        <taxon>Vibrionales</taxon>
        <taxon>Vibrionaceae</taxon>
        <taxon>Vibrio</taxon>
    </lineage>
</organism>
<dbReference type="AlphaFoldDB" id="A0A5P9CN42"/>
<dbReference type="EMBL" id="CP045351">
    <property type="protein sequence ID" value="QFT27665.1"/>
    <property type="molecule type" value="Genomic_DNA"/>
</dbReference>
<protein>
    <submittedName>
        <fullName evidence="1">Uncharacterized protein</fullName>
    </submittedName>
</protein>
<accession>A0A5P9CN42</accession>
<evidence type="ECO:0000313" key="2">
    <source>
        <dbReference type="Proteomes" id="UP000326936"/>
    </source>
</evidence>
<evidence type="ECO:0000313" key="1">
    <source>
        <dbReference type="EMBL" id="QFT27665.1"/>
    </source>
</evidence>
<name>A0A5P9CN42_9VIBR</name>
<geneLocation type="plasmid" evidence="2">
    <name>pthaf100_a</name>
</geneLocation>
<sequence>MYKQVRKDAGKKFRNVTKPILQLKTNCRLGSTNGGLTEEGRTKLQRVLAWVRQAGAAAVRNDRGDIDITVNTVASGLTEPAWTTVGEDARIGVQIGAWYVNSASYGQLAGMLAHELGVHHATDQMMTEDEKMEEKEQMKSEQIVSLGERTYTIGAWQDNDNGSRQQDHVMAGRGGIITDDRLRLPVAGSTVRGQHYAQFVNRLCKAIASSNVLIEGKRHEAMKDLLDSYLFDHARFVVTDDHMSSVLTSPVKVAKGMNARGEAIRVDGTWGPWATNEHVNPRDAHAFTPYRILLGAGGRGVVEKTKQTLKKAQRFKGDCIFR</sequence>
<reference evidence="1 2" key="1">
    <citation type="submission" date="2019-10" db="EMBL/GenBank/DDBJ databases">
        <title>Complete genome sequence of Vibrio sp. strain THAF100, isolated from non-filtered water from the water column of tank 6 of a marine aquarium containing stony-coral fragments. Water maintained at 26 degree C.</title>
        <authorList>
            <person name="Ruckert C."/>
            <person name="Franco A."/>
            <person name="Kalinowski J."/>
            <person name="Glaeser S."/>
        </authorList>
    </citation>
    <scope>NUCLEOTIDE SEQUENCE [LARGE SCALE GENOMIC DNA]</scope>
    <source>
        <strain evidence="1 2">THAF100</strain>
        <plasmid evidence="2">pthaf100_a</plasmid>
    </source>
</reference>
<dbReference type="Proteomes" id="UP000326936">
    <property type="component" value="Plasmid pTHAF100_a"/>
</dbReference>
<gene>
    <name evidence="1" type="ORF">FIV01_14860</name>
</gene>